<evidence type="ECO:0000259" key="5">
    <source>
        <dbReference type="PROSITE" id="PS50905"/>
    </source>
</evidence>
<dbReference type="Gene3D" id="1.20.1260.10">
    <property type="match status" value="1"/>
</dbReference>
<dbReference type="GO" id="GO:0004322">
    <property type="term" value="F:ferroxidase activity"/>
    <property type="evidence" value="ECO:0007669"/>
    <property type="project" value="TreeGrafter"/>
</dbReference>
<dbReference type="InterPro" id="IPR008331">
    <property type="entry name" value="Ferritin_DPS_dom"/>
</dbReference>
<evidence type="ECO:0000256" key="4">
    <source>
        <dbReference type="ARBA" id="ARBA00023004"/>
    </source>
</evidence>
<dbReference type="RefSeq" id="WP_094045993.1">
    <property type="nucleotide sequence ID" value="NZ_NKHD01000029.1"/>
</dbReference>
<keyword evidence="4" id="KW-0408">Iron</keyword>
<reference evidence="6 7" key="1">
    <citation type="submission" date="2017-06" db="EMBL/GenBank/DDBJ databases">
        <title>Isolation and characterization of a thermophilic and butanogenic Thermoanaerobacterium thermosaccharolyticum M5 capable of efficient degradation of hemicellulose.</title>
        <authorList>
            <person name="Xin F."/>
            <person name="Jiang Y."/>
        </authorList>
    </citation>
    <scope>NUCLEOTIDE SEQUENCE [LARGE SCALE GENOMIC DNA]</scope>
    <source>
        <strain evidence="6 7">M5</strain>
    </source>
</reference>
<dbReference type="InterPro" id="IPR012347">
    <property type="entry name" value="Ferritin-like"/>
</dbReference>
<organism evidence="6 7">
    <name type="scientific">Thermoanaerobacterium thermosaccharolyticum</name>
    <name type="common">Clostridium thermosaccharolyticum</name>
    <dbReference type="NCBI Taxonomy" id="1517"/>
    <lineage>
        <taxon>Bacteria</taxon>
        <taxon>Bacillati</taxon>
        <taxon>Bacillota</taxon>
        <taxon>Clostridia</taxon>
        <taxon>Thermoanaerobacterales</taxon>
        <taxon>Thermoanaerobacteraceae</taxon>
        <taxon>Thermoanaerobacterium</taxon>
    </lineage>
</organism>
<dbReference type="PROSITE" id="PS50905">
    <property type="entry name" value="FERRITIN_LIKE"/>
    <property type="match status" value="1"/>
</dbReference>
<dbReference type="AlphaFoldDB" id="A0A231VEU0"/>
<dbReference type="PRINTS" id="PR00601">
    <property type="entry name" value="BACFERRITIN"/>
</dbReference>
<dbReference type="GO" id="GO:0005829">
    <property type="term" value="C:cytosol"/>
    <property type="evidence" value="ECO:0007669"/>
    <property type="project" value="TreeGrafter"/>
</dbReference>
<evidence type="ECO:0000256" key="1">
    <source>
        <dbReference type="ARBA" id="ARBA00022434"/>
    </source>
</evidence>
<gene>
    <name evidence="6" type="ORF">CE561_10220</name>
</gene>
<dbReference type="GO" id="GO:0008199">
    <property type="term" value="F:ferric iron binding"/>
    <property type="evidence" value="ECO:0007669"/>
    <property type="project" value="InterPro"/>
</dbReference>
<dbReference type="Pfam" id="PF00210">
    <property type="entry name" value="Ferritin"/>
    <property type="match status" value="1"/>
</dbReference>
<dbReference type="InterPro" id="IPR009040">
    <property type="entry name" value="Ferritin-like_diiron"/>
</dbReference>
<keyword evidence="2" id="KW-0349">Heme</keyword>
<proteinExistence type="predicted"/>
<dbReference type="GO" id="GO:0006879">
    <property type="term" value="P:intracellular iron ion homeostasis"/>
    <property type="evidence" value="ECO:0007669"/>
    <property type="project" value="UniProtKB-KW"/>
</dbReference>
<dbReference type="PANTHER" id="PTHR30295:SF0">
    <property type="entry name" value="BACTERIOFERRITIN"/>
    <property type="match status" value="1"/>
</dbReference>
<comment type="caution">
    <text evidence="6">The sequence shown here is derived from an EMBL/GenBank/DDBJ whole genome shotgun (WGS) entry which is preliminary data.</text>
</comment>
<dbReference type="InterPro" id="IPR009078">
    <property type="entry name" value="Ferritin-like_SF"/>
</dbReference>
<keyword evidence="3" id="KW-0479">Metal-binding</keyword>
<dbReference type="EMBL" id="NKHD01000029">
    <property type="protein sequence ID" value="OXT06639.1"/>
    <property type="molecule type" value="Genomic_DNA"/>
</dbReference>
<accession>A0A231VEU0</accession>
<dbReference type="SUPFAM" id="SSF47240">
    <property type="entry name" value="Ferritin-like"/>
    <property type="match status" value="1"/>
</dbReference>
<evidence type="ECO:0000313" key="6">
    <source>
        <dbReference type="EMBL" id="OXT06639.1"/>
    </source>
</evidence>
<evidence type="ECO:0000313" key="7">
    <source>
        <dbReference type="Proteomes" id="UP000215301"/>
    </source>
</evidence>
<keyword evidence="1" id="KW-0409">Iron storage</keyword>
<dbReference type="PANTHER" id="PTHR30295">
    <property type="entry name" value="BACTERIOFERRITIN"/>
    <property type="match status" value="1"/>
</dbReference>
<dbReference type="Proteomes" id="UP000215301">
    <property type="component" value="Unassembled WGS sequence"/>
</dbReference>
<dbReference type="InterPro" id="IPR002024">
    <property type="entry name" value="Bacterioferritin"/>
</dbReference>
<protein>
    <submittedName>
        <fullName evidence="6">Ferritin</fullName>
    </submittedName>
</protein>
<evidence type="ECO:0000256" key="2">
    <source>
        <dbReference type="ARBA" id="ARBA00022617"/>
    </source>
</evidence>
<sequence length="144" mass="16527">MINKKELISNLNSDLTKEYAAMVQYIQHSSMLHGAEYVEVIDKILEHANDEHEHAVILADIIQYLGGIPTVEVYPRQTSLDNREMLYQDLNYEYDALNGYNQRVSQAENLGLFDIGQKLRNIALEEENHIIDLEKALGILKIDP</sequence>
<feature type="domain" description="Ferritin-like diiron" evidence="5">
    <location>
        <begin position="1"/>
        <end position="144"/>
    </location>
</feature>
<dbReference type="GO" id="GO:0020037">
    <property type="term" value="F:heme binding"/>
    <property type="evidence" value="ECO:0007669"/>
    <property type="project" value="TreeGrafter"/>
</dbReference>
<dbReference type="CDD" id="cd00657">
    <property type="entry name" value="Ferritin_like"/>
    <property type="match status" value="1"/>
</dbReference>
<evidence type="ECO:0000256" key="3">
    <source>
        <dbReference type="ARBA" id="ARBA00022723"/>
    </source>
</evidence>
<name>A0A231VEU0_THETR</name>
<dbReference type="GO" id="GO:0006826">
    <property type="term" value="P:iron ion transport"/>
    <property type="evidence" value="ECO:0007669"/>
    <property type="project" value="InterPro"/>
</dbReference>